<evidence type="ECO:0000256" key="2">
    <source>
        <dbReference type="ARBA" id="ARBA00010742"/>
    </source>
</evidence>
<accession>A0ABU8RU47</accession>
<dbReference type="Pfam" id="PF09084">
    <property type="entry name" value="NMT1"/>
    <property type="match status" value="1"/>
</dbReference>
<dbReference type="RefSeq" id="WP_339586154.1">
    <property type="nucleotide sequence ID" value="NZ_JBBHJZ010000001.1"/>
</dbReference>
<dbReference type="Gene3D" id="3.40.190.10">
    <property type="entry name" value="Periplasmic binding protein-like II"/>
    <property type="match status" value="2"/>
</dbReference>
<reference evidence="6 7" key="1">
    <citation type="submission" date="2024-03" db="EMBL/GenBank/DDBJ databases">
        <authorList>
            <person name="Jo J.-H."/>
        </authorList>
    </citation>
    <scope>NUCLEOTIDE SEQUENCE [LARGE SCALE GENOMIC DNA]</scope>
    <source>
        <strain evidence="6 7">PS1R-30</strain>
    </source>
</reference>
<evidence type="ECO:0000256" key="4">
    <source>
        <dbReference type="ARBA" id="ARBA00022729"/>
    </source>
</evidence>
<keyword evidence="4" id="KW-0732">Signal</keyword>
<dbReference type="NCBIfam" id="TIGR01728">
    <property type="entry name" value="SsuA_fam"/>
    <property type="match status" value="1"/>
</dbReference>
<dbReference type="PROSITE" id="PS51257">
    <property type="entry name" value="PROKAR_LIPOPROTEIN"/>
    <property type="match status" value="1"/>
</dbReference>
<dbReference type="Proteomes" id="UP001361239">
    <property type="component" value="Unassembled WGS sequence"/>
</dbReference>
<dbReference type="PANTHER" id="PTHR30024:SF48">
    <property type="entry name" value="ABC TRANSPORTER SUBSTRATE-BINDING PROTEIN"/>
    <property type="match status" value="1"/>
</dbReference>
<dbReference type="SUPFAM" id="SSF53850">
    <property type="entry name" value="Periplasmic binding protein-like II"/>
    <property type="match status" value="1"/>
</dbReference>
<evidence type="ECO:0000256" key="1">
    <source>
        <dbReference type="ARBA" id="ARBA00004418"/>
    </source>
</evidence>
<comment type="subcellular location">
    <subcellularLocation>
        <location evidence="1">Periplasm</location>
    </subcellularLocation>
</comment>
<dbReference type="InterPro" id="IPR001638">
    <property type="entry name" value="Solute-binding_3/MltF_N"/>
</dbReference>
<dbReference type="SMART" id="SM00062">
    <property type="entry name" value="PBPb"/>
    <property type="match status" value="1"/>
</dbReference>
<comment type="similarity">
    <text evidence="2">Belongs to the bacterial solute-binding protein SsuA/TauA family.</text>
</comment>
<evidence type="ECO:0000259" key="5">
    <source>
        <dbReference type="SMART" id="SM00062"/>
    </source>
</evidence>
<dbReference type="EMBL" id="JBBHJZ010000001">
    <property type="protein sequence ID" value="MEJ5976236.1"/>
    <property type="molecule type" value="Genomic_DNA"/>
</dbReference>
<protein>
    <submittedName>
        <fullName evidence="6">Aliphatic sulfonate ABC transporter substrate-binding protein</fullName>
    </submittedName>
</protein>
<comment type="caution">
    <text evidence="6">The sequence shown here is derived from an EMBL/GenBank/DDBJ whole genome shotgun (WGS) entry which is preliminary data.</text>
</comment>
<dbReference type="InterPro" id="IPR015168">
    <property type="entry name" value="SsuA/THI5"/>
</dbReference>
<name>A0ABU8RU47_9SPHN</name>
<dbReference type="InterPro" id="IPR010067">
    <property type="entry name" value="ABC_SsuA_sub-bd"/>
</dbReference>
<evidence type="ECO:0000256" key="3">
    <source>
        <dbReference type="ARBA" id="ARBA00022448"/>
    </source>
</evidence>
<evidence type="ECO:0000313" key="7">
    <source>
        <dbReference type="Proteomes" id="UP001361239"/>
    </source>
</evidence>
<evidence type="ECO:0000313" key="6">
    <source>
        <dbReference type="EMBL" id="MEJ5976236.1"/>
    </source>
</evidence>
<feature type="domain" description="Solute-binding protein family 3/N-terminal" evidence="5">
    <location>
        <begin position="30"/>
        <end position="244"/>
    </location>
</feature>
<organism evidence="6 7">
    <name type="scientific">Novosphingobium anseongense</name>
    <dbReference type="NCBI Taxonomy" id="3133436"/>
    <lineage>
        <taxon>Bacteria</taxon>
        <taxon>Pseudomonadati</taxon>
        <taxon>Pseudomonadota</taxon>
        <taxon>Alphaproteobacteria</taxon>
        <taxon>Sphingomonadales</taxon>
        <taxon>Sphingomonadaceae</taxon>
        <taxon>Novosphingobium</taxon>
    </lineage>
</organism>
<gene>
    <name evidence="6" type="ORF">WG901_06300</name>
</gene>
<proteinExistence type="inferred from homology"/>
<keyword evidence="3" id="KW-0813">Transport</keyword>
<sequence>MLDRRTLIVSAGASLVLAGCGQGGGASATVLRVGSQKGGTKALMTAAGVLQGIDYTVEWAEFPAAQNLLEALGSHAIDVGLVGDAPFQFAYQSGSPIQAVSAHRTEPRPSEALAIVTSAQSSVRSLEDLRGKAIATGKGSIGHYLVLRVLDRAGWTTDDVKLIFLSPSDAAAALAAGSVAAWSTWVPYVPLALAQGGRVVVDGRDYVLGYTFEVANVAAIEKKREILSDFLGREAAALAWAASHLDEYGKVLAHETGLPPAVARIAVEKNARIAAPIDDRLIQEQRVVLDTFAHAGEVKASRPLSQAFLPGLLPAAPLAKAPA</sequence>
<keyword evidence="7" id="KW-1185">Reference proteome</keyword>
<dbReference type="PANTHER" id="PTHR30024">
    <property type="entry name" value="ALIPHATIC SULFONATES-BINDING PROTEIN-RELATED"/>
    <property type="match status" value="1"/>
</dbReference>